<proteinExistence type="predicted"/>
<evidence type="ECO:0000313" key="1">
    <source>
        <dbReference type="EMBL" id="MCK6259575.1"/>
    </source>
</evidence>
<gene>
    <name evidence="1" type="ORF">LCY76_23690</name>
</gene>
<keyword evidence="2" id="KW-1185">Reference proteome</keyword>
<accession>A0A9X1XII8</accession>
<dbReference type="AlphaFoldDB" id="A0A9X1XII8"/>
<dbReference type="EMBL" id="JAIWJX010000004">
    <property type="protein sequence ID" value="MCK6259575.1"/>
    <property type="molecule type" value="Genomic_DNA"/>
</dbReference>
<protein>
    <submittedName>
        <fullName evidence="1">Uncharacterized protein</fullName>
    </submittedName>
</protein>
<name>A0A9X1XII8_9BACL</name>
<dbReference type="Proteomes" id="UP001139011">
    <property type="component" value="Unassembled WGS sequence"/>
</dbReference>
<dbReference type="RefSeq" id="WP_248254937.1">
    <property type="nucleotide sequence ID" value="NZ_JAIWJX010000004.1"/>
</dbReference>
<comment type="caution">
    <text evidence="1">The sequence shown here is derived from an EMBL/GenBank/DDBJ whole genome shotgun (WGS) entry which is preliminary data.</text>
</comment>
<sequence length="92" mass="11069">MSVRVKKHPSCIGCKARRLYNGKQWYCILGFKVDPEKNEQDEVVGCLPQWKCPKPTDWYTFYDLVDEQNCRKHDNLHILERRNEEDKKERAI</sequence>
<reference evidence="1" key="1">
    <citation type="submission" date="2021-09" db="EMBL/GenBank/DDBJ databases">
        <title>Genome analysis of Fictibacillus sp. KIGAM418 isolated from marine sediment.</title>
        <authorList>
            <person name="Seo M.-J."/>
            <person name="Cho E.-S."/>
            <person name="Hwang C.Y."/>
        </authorList>
    </citation>
    <scope>NUCLEOTIDE SEQUENCE</scope>
    <source>
        <strain evidence="1">KIGAM418</strain>
    </source>
</reference>
<organism evidence="1 2">
    <name type="scientific">Fictibacillus marinisediminis</name>
    <dbReference type="NCBI Taxonomy" id="2878389"/>
    <lineage>
        <taxon>Bacteria</taxon>
        <taxon>Bacillati</taxon>
        <taxon>Bacillota</taxon>
        <taxon>Bacilli</taxon>
        <taxon>Bacillales</taxon>
        <taxon>Fictibacillaceae</taxon>
        <taxon>Fictibacillus</taxon>
    </lineage>
</organism>
<evidence type="ECO:0000313" key="2">
    <source>
        <dbReference type="Proteomes" id="UP001139011"/>
    </source>
</evidence>